<dbReference type="GO" id="GO:0004222">
    <property type="term" value="F:metalloendopeptidase activity"/>
    <property type="evidence" value="ECO:0007669"/>
    <property type="project" value="InterPro"/>
</dbReference>
<protein>
    <recommendedName>
        <fullName evidence="3">Peptidase M13 N-terminal domain-containing protein</fullName>
    </recommendedName>
</protein>
<reference evidence="4" key="2">
    <citation type="submission" date="2017-10" db="EMBL/GenBank/DDBJ databases">
        <title>Ladona fulva Genome sequencing and assembly.</title>
        <authorList>
            <person name="Murali S."/>
            <person name="Richards S."/>
            <person name="Bandaranaike D."/>
            <person name="Bellair M."/>
            <person name="Blankenburg K."/>
            <person name="Chao H."/>
            <person name="Dinh H."/>
            <person name="Doddapaneni H."/>
            <person name="Dugan-Rocha S."/>
            <person name="Elkadiri S."/>
            <person name="Gnanaolivu R."/>
            <person name="Hernandez B."/>
            <person name="Skinner E."/>
            <person name="Javaid M."/>
            <person name="Lee S."/>
            <person name="Li M."/>
            <person name="Ming W."/>
            <person name="Munidasa M."/>
            <person name="Muniz J."/>
            <person name="Nguyen L."/>
            <person name="Hughes D."/>
            <person name="Osuji N."/>
            <person name="Pu L.-L."/>
            <person name="Puazo M."/>
            <person name="Qu C."/>
            <person name="Quiroz J."/>
            <person name="Raj R."/>
            <person name="Weissenberger G."/>
            <person name="Xin Y."/>
            <person name="Zou X."/>
            <person name="Han Y."/>
            <person name="Worley K."/>
            <person name="Muzny D."/>
            <person name="Gibbs R."/>
        </authorList>
    </citation>
    <scope>NUCLEOTIDE SEQUENCE</scope>
    <source>
        <strain evidence="4">Sampled in the wild</strain>
    </source>
</reference>
<evidence type="ECO:0000259" key="3">
    <source>
        <dbReference type="Pfam" id="PF05649"/>
    </source>
</evidence>
<dbReference type="PANTHER" id="PTHR11733:SF228">
    <property type="entry name" value="PROTEIN GONE EARLY"/>
    <property type="match status" value="1"/>
</dbReference>
<evidence type="ECO:0000313" key="5">
    <source>
        <dbReference type="Proteomes" id="UP000792457"/>
    </source>
</evidence>
<dbReference type="AlphaFoldDB" id="A0A8K0P507"/>
<dbReference type="GO" id="GO:0016485">
    <property type="term" value="P:protein processing"/>
    <property type="evidence" value="ECO:0007669"/>
    <property type="project" value="TreeGrafter"/>
</dbReference>
<dbReference type="Proteomes" id="UP000792457">
    <property type="component" value="Unassembled WGS sequence"/>
</dbReference>
<dbReference type="EMBL" id="KZ308993">
    <property type="protein sequence ID" value="KAG8236165.1"/>
    <property type="molecule type" value="Genomic_DNA"/>
</dbReference>
<comment type="caution">
    <text evidence="4">The sequence shown here is derived from an EMBL/GenBank/DDBJ whole genome shotgun (WGS) entry which is preliminary data.</text>
</comment>
<dbReference type="Gene3D" id="3.40.390.10">
    <property type="entry name" value="Collagenase (Catalytic Domain)"/>
    <property type="match status" value="1"/>
</dbReference>
<dbReference type="GO" id="GO:0005886">
    <property type="term" value="C:plasma membrane"/>
    <property type="evidence" value="ECO:0007669"/>
    <property type="project" value="UniProtKB-SubCell"/>
</dbReference>
<dbReference type="OrthoDB" id="7867452at2759"/>
<evidence type="ECO:0000256" key="1">
    <source>
        <dbReference type="ARBA" id="ARBA00004401"/>
    </source>
</evidence>
<feature type="domain" description="Peptidase M13 N-terminal" evidence="3">
    <location>
        <begin position="11"/>
        <end position="347"/>
    </location>
</feature>
<keyword evidence="5" id="KW-1185">Reference proteome</keyword>
<dbReference type="InterPro" id="IPR024079">
    <property type="entry name" value="MetalloPept_cat_dom_sf"/>
</dbReference>
<sequence length="376" mass="43852">MVPRMNMSRKPCDDFLNFACGHWLAERHFPLTRSRWNQREELEYKVRERIRSMIATMPHPTRVKGSRKVKYFYDSCMSLDNVETDKERQLIRIINQLGNWRVLRGFSVHEWDFKRTWERLSTEFGVTPFLKVEVVSDPRGAEHNIIQISPAGLGLPDRSYYYRQPNSDVIIAYKQFLKDVSQQLGATTNDASTFSDDVFHFEKRIAEITPSTPLSPSDTPLSWENQKIKTLGEIGHIAPSIPLMEILQAMFPNANIQESTEILVPSTYYLSRISTIISSIDRSALNNYMMWNFVSAHLIYLSKEYRNIVHTFRRATEGVPEPYERWEFCVSVLQKYMPYAVMALHQNTVKKEMEDNRKVGRRNISFSKECSTPKGS</sequence>
<dbReference type="InterPro" id="IPR042089">
    <property type="entry name" value="Peptidase_M13_dom_2"/>
</dbReference>
<name>A0A8K0P507_LADFU</name>
<dbReference type="Gene3D" id="1.10.1380.10">
    <property type="entry name" value="Neutral endopeptidase , domain2"/>
    <property type="match status" value="1"/>
</dbReference>
<proteinExistence type="inferred from homology"/>
<comment type="similarity">
    <text evidence="2">Belongs to the peptidase M13 family.</text>
</comment>
<dbReference type="PANTHER" id="PTHR11733">
    <property type="entry name" value="ZINC METALLOPROTEASE FAMILY M13 NEPRILYSIN-RELATED"/>
    <property type="match status" value="1"/>
</dbReference>
<dbReference type="SUPFAM" id="SSF55486">
    <property type="entry name" value="Metalloproteases ('zincins'), catalytic domain"/>
    <property type="match status" value="1"/>
</dbReference>
<dbReference type="InterPro" id="IPR008753">
    <property type="entry name" value="Peptidase_M13_N"/>
</dbReference>
<comment type="subcellular location">
    <subcellularLocation>
        <location evidence="1">Cell membrane</location>
        <topology evidence="1">Single-pass type II membrane protein</topology>
    </subcellularLocation>
</comment>
<dbReference type="PROSITE" id="PS51885">
    <property type="entry name" value="NEPRILYSIN"/>
    <property type="match status" value="1"/>
</dbReference>
<reference evidence="4" key="1">
    <citation type="submission" date="2013-04" db="EMBL/GenBank/DDBJ databases">
        <authorList>
            <person name="Qu J."/>
            <person name="Murali S.C."/>
            <person name="Bandaranaike D."/>
            <person name="Bellair M."/>
            <person name="Blankenburg K."/>
            <person name="Chao H."/>
            <person name="Dinh H."/>
            <person name="Doddapaneni H."/>
            <person name="Downs B."/>
            <person name="Dugan-Rocha S."/>
            <person name="Elkadiri S."/>
            <person name="Gnanaolivu R.D."/>
            <person name="Hernandez B."/>
            <person name="Javaid M."/>
            <person name="Jayaseelan J.C."/>
            <person name="Lee S."/>
            <person name="Li M."/>
            <person name="Ming W."/>
            <person name="Munidasa M."/>
            <person name="Muniz J."/>
            <person name="Nguyen L."/>
            <person name="Ongeri F."/>
            <person name="Osuji N."/>
            <person name="Pu L.-L."/>
            <person name="Puazo M."/>
            <person name="Qu C."/>
            <person name="Quiroz J."/>
            <person name="Raj R."/>
            <person name="Weissenberger G."/>
            <person name="Xin Y."/>
            <person name="Zou X."/>
            <person name="Han Y."/>
            <person name="Richards S."/>
            <person name="Worley K."/>
            <person name="Muzny D."/>
            <person name="Gibbs R."/>
        </authorList>
    </citation>
    <scope>NUCLEOTIDE SEQUENCE</scope>
    <source>
        <strain evidence="4">Sampled in the wild</strain>
    </source>
</reference>
<dbReference type="Pfam" id="PF05649">
    <property type="entry name" value="Peptidase_M13_N"/>
    <property type="match status" value="1"/>
</dbReference>
<accession>A0A8K0P507</accession>
<dbReference type="InterPro" id="IPR000718">
    <property type="entry name" value="Peptidase_M13"/>
</dbReference>
<evidence type="ECO:0000256" key="2">
    <source>
        <dbReference type="ARBA" id="ARBA00007357"/>
    </source>
</evidence>
<gene>
    <name evidence="4" type="ORF">J437_LFUL005272</name>
</gene>
<evidence type="ECO:0000313" key="4">
    <source>
        <dbReference type="EMBL" id="KAG8236165.1"/>
    </source>
</evidence>
<organism evidence="4 5">
    <name type="scientific">Ladona fulva</name>
    <name type="common">Scarce chaser dragonfly</name>
    <name type="synonym">Libellula fulva</name>
    <dbReference type="NCBI Taxonomy" id="123851"/>
    <lineage>
        <taxon>Eukaryota</taxon>
        <taxon>Metazoa</taxon>
        <taxon>Ecdysozoa</taxon>
        <taxon>Arthropoda</taxon>
        <taxon>Hexapoda</taxon>
        <taxon>Insecta</taxon>
        <taxon>Pterygota</taxon>
        <taxon>Palaeoptera</taxon>
        <taxon>Odonata</taxon>
        <taxon>Epiprocta</taxon>
        <taxon>Anisoptera</taxon>
        <taxon>Libelluloidea</taxon>
        <taxon>Libellulidae</taxon>
        <taxon>Ladona</taxon>
    </lineage>
</organism>